<dbReference type="Proteomes" id="UP001149165">
    <property type="component" value="Unassembled WGS sequence"/>
</dbReference>
<dbReference type="AlphaFoldDB" id="A0A9W9KHV8"/>
<dbReference type="PROSITE" id="PS00216">
    <property type="entry name" value="SUGAR_TRANSPORT_1"/>
    <property type="match status" value="1"/>
</dbReference>
<evidence type="ECO:0000313" key="9">
    <source>
        <dbReference type="Proteomes" id="UP001149165"/>
    </source>
</evidence>
<feature type="transmembrane region" description="Helical" evidence="6">
    <location>
        <begin position="239"/>
        <end position="265"/>
    </location>
</feature>
<dbReference type="PROSITE" id="PS50850">
    <property type="entry name" value="MFS"/>
    <property type="match status" value="1"/>
</dbReference>
<gene>
    <name evidence="8" type="ORF">N7456_003086</name>
</gene>
<dbReference type="Gene3D" id="1.20.1250.20">
    <property type="entry name" value="MFS general substrate transporter like domains"/>
    <property type="match status" value="2"/>
</dbReference>
<proteinExistence type="inferred from homology"/>
<reference evidence="8" key="1">
    <citation type="submission" date="2022-11" db="EMBL/GenBank/DDBJ databases">
        <authorList>
            <person name="Petersen C."/>
        </authorList>
    </citation>
    <scope>NUCLEOTIDE SEQUENCE</scope>
    <source>
        <strain evidence="8">IBT 30069</strain>
    </source>
</reference>
<feature type="transmembrane region" description="Helical" evidence="6">
    <location>
        <begin position="161"/>
        <end position="179"/>
    </location>
</feature>
<sequence>MDTTHEQHSGPRNPNPWWKKRCLIRLTFLTILLIFLANEPYKASANGYDGSLMNGFQVLPQWQEFMHTPEGTWLGFVNAVYSLGILSAYPFSPFISQNYGRKCGSYIGYLCLLAGTILQTCAKSPASFIVARYITGISCGFWTTTVPLLIAEITYPPHRGWISLLFMCGYYVGGVLAAVRDGLFMFLVVAQSYAGGDLNAPIVTETCEMIETALALERSTSTQTFASEMIRTKGNRHRLLISFSLAIFTQWCGSGVVSYYLTLILDTVGVTSIENQLIISGCLQIWNLILALAASLSVDRLGRRRLFQLSAAIMLVSFTTITGLSASFAESGTKSVGLAAVPFLFVFFGGYDIALTPLLTSYPCEIWPFSLRAQGLTFTWLVAIVASCFNVFVTPIAMEAIGWKYYTVFVVMTLIYNVTVALLYPETRGYTLEEIAQIFDDNVDGVVSNEKRSSLLTERVNS</sequence>
<dbReference type="PROSITE" id="PS00217">
    <property type="entry name" value="SUGAR_TRANSPORT_2"/>
    <property type="match status" value="1"/>
</dbReference>
<dbReference type="InterPro" id="IPR020846">
    <property type="entry name" value="MFS_dom"/>
</dbReference>
<feature type="transmembrane region" description="Helical" evidence="6">
    <location>
        <begin position="376"/>
        <end position="397"/>
    </location>
</feature>
<dbReference type="PANTHER" id="PTHR48022">
    <property type="entry name" value="PLASTIDIC GLUCOSE TRANSPORTER 4"/>
    <property type="match status" value="1"/>
</dbReference>
<dbReference type="OrthoDB" id="6133115at2759"/>
<evidence type="ECO:0000256" key="2">
    <source>
        <dbReference type="ARBA" id="ARBA00010992"/>
    </source>
</evidence>
<protein>
    <recommendedName>
        <fullName evidence="7">Major facilitator superfamily (MFS) profile domain-containing protein</fullName>
    </recommendedName>
</protein>
<evidence type="ECO:0000259" key="7">
    <source>
        <dbReference type="PROSITE" id="PS50850"/>
    </source>
</evidence>
<keyword evidence="9" id="KW-1185">Reference proteome</keyword>
<feature type="transmembrane region" description="Helical" evidence="6">
    <location>
        <begin position="309"/>
        <end position="329"/>
    </location>
</feature>
<dbReference type="PANTHER" id="PTHR48022:SF3">
    <property type="entry name" value="HEXOSE TRANSPORTER PROTEIN (AFU_ORTHOLOGUE AFUA_8G04480)-RELATED"/>
    <property type="match status" value="1"/>
</dbReference>
<dbReference type="GO" id="GO:0005351">
    <property type="term" value="F:carbohydrate:proton symporter activity"/>
    <property type="evidence" value="ECO:0007669"/>
    <property type="project" value="TreeGrafter"/>
</dbReference>
<feature type="transmembrane region" description="Helical" evidence="6">
    <location>
        <begin position="133"/>
        <end position="155"/>
    </location>
</feature>
<evidence type="ECO:0000256" key="3">
    <source>
        <dbReference type="ARBA" id="ARBA00022692"/>
    </source>
</evidence>
<comment type="caution">
    <text evidence="8">The sequence shown here is derived from an EMBL/GenBank/DDBJ whole genome shotgun (WGS) entry which is preliminary data.</text>
</comment>
<comment type="similarity">
    <text evidence="2">Belongs to the major facilitator superfamily. Sugar transporter (TC 2.A.1.1) family.</text>
</comment>
<dbReference type="SUPFAM" id="SSF103473">
    <property type="entry name" value="MFS general substrate transporter"/>
    <property type="match status" value="1"/>
</dbReference>
<dbReference type="InterPro" id="IPR005828">
    <property type="entry name" value="MFS_sugar_transport-like"/>
</dbReference>
<evidence type="ECO:0000256" key="4">
    <source>
        <dbReference type="ARBA" id="ARBA00022989"/>
    </source>
</evidence>
<reference evidence="8" key="2">
    <citation type="journal article" date="2023" name="IMA Fungus">
        <title>Comparative genomic study of the Penicillium genus elucidates a diverse pangenome and 15 lateral gene transfer events.</title>
        <authorList>
            <person name="Petersen C."/>
            <person name="Sorensen T."/>
            <person name="Nielsen M.R."/>
            <person name="Sondergaard T.E."/>
            <person name="Sorensen J.L."/>
            <person name="Fitzpatrick D.A."/>
            <person name="Frisvad J.C."/>
            <person name="Nielsen K.L."/>
        </authorList>
    </citation>
    <scope>NUCLEOTIDE SEQUENCE</scope>
    <source>
        <strain evidence="8">IBT 30069</strain>
    </source>
</reference>
<feature type="transmembrane region" description="Helical" evidence="6">
    <location>
        <begin position="73"/>
        <end position="92"/>
    </location>
</feature>
<dbReference type="InterPro" id="IPR050360">
    <property type="entry name" value="MFS_Sugar_Transporters"/>
</dbReference>
<keyword evidence="5 6" id="KW-0472">Membrane</keyword>
<comment type="subcellular location">
    <subcellularLocation>
        <location evidence="1">Membrane</location>
        <topology evidence="1">Multi-pass membrane protein</topology>
    </subcellularLocation>
</comment>
<dbReference type="InterPro" id="IPR005829">
    <property type="entry name" value="Sugar_transporter_CS"/>
</dbReference>
<evidence type="ECO:0000256" key="5">
    <source>
        <dbReference type="ARBA" id="ARBA00023136"/>
    </source>
</evidence>
<feature type="domain" description="Major facilitator superfamily (MFS) profile" evidence="7">
    <location>
        <begin position="35"/>
        <end position="428"/>
    </location>
</feature>
<feature type="transmembrane region" description="Helical" evidence="6">
    <location>
        <begin position="277"/>
        <end position="297"/>
    </location>
</feature>
<dbReference type="InterPro" id="IPR036259">
    <property type="entry name" value="MFS_trans_sf"/>
</dbReference>
<evidence type="ECO:0000313" key="8">
    <source>
        <dbReference type="EMBL" id="KAJ5106411.1"/>
    </source>
</evidence>
<dbReference type="GO" id="GO:0016020">
    <property type="term" value="C:membrane"/>
    <property type="evidence" value="ECO:0007669"/>
    <property type="project" value="UniProtKB-SubCell"/>
</dbReference>
<feature type="transmembrane region" description="Helical" evidence="6">
    <location>
        <begin position="335"/>
        <end position="355"/>
    </location>
</feature>
<feature type="transmembrane region" description="Helical" evidence="6">
    <location>
        <begin position="403"/>
        <end position="424"/>
    </location>
</feature>
<organism evidence="8 9">
    <name type="scientific">Penicillium angulare</name>
    <dbReference type="NCBI Taxonomy" id="116970"/>
    <lineage>
        <taxon>Eukaryota</taxon>
        <taxon>Fungi</taxon>
        <taxon>Dikarya</taxon>
        <taxon>Ascomycota</taxon>
        <taxon>Pezizomycotina</taxon>
        <taxon>Eurotiomycetes</taxon>
        <taxon>Eurotiomycetidae</taxon>
        <taxon>Eurotiales</taxon>
        <taxon>Aspergillaceae</taxon>
        <taxon>Penicillium</taxon>
    </lineage>
</organism>
<accession>A0A9W9KHV8</accession>
<dbReference type="EMBL" id="JAPQKH010000003">
    <property type="protein sequence ID" value="KAJ5106411.1"/>
    <property type="molecule type" value="Genomic_DNA"/>
</dbReference>
<feature type="transmembrane region" description="Helical" evidence="6">
    <location>
        <begin position="22"/>
        <end position="38"/>
    </location>
</feature>
<dbReference type="Pfam" id="PF00083">
    <property type="entry name" value="Sugar_tr"/>
    <property type="match status" value="2"/>
</dbReference>
<evidence type="ECO:0000256" key="1">
    <source>
        <dbReference type="ARBA" id="ARBA00004141"/>
    </source>
</evidence>
<keyword evidence="4 6" id="KW-1133">Transmembrane helix</keyword>
<evidence type="ECO:0000256" key="6">
    <source>
        <dbReference type="SAM" id="Phobius"/>
    </source>
</evidence>
<keyword evidence="3 6" id="KW-0812">Transmembrane</keyword>
<name>A0A9W9KHV8_9EURO</name>